<protein>
    <submittedName>
        <fullName evidence="1">Uncharacterized protein</fullName>
    </submittedName>
</protein>
<reference evidence="1 2" key="1">
    <citation type="submission" date="2019-12" db="EMBL/GenBank/DDBJ databases">
        <authorList>
            <person name="Garlena R.A."/>
            <person name="Russell D.A."/>
            <person name="Pope W.H."/>
            <person name="Jacobs-Sera D."/>
            <person name="Hatfull G.F."/>
        </authorList>
    </citation>
    <scope>NUCLEOTIDE SEQUENCE [LARGE SCALE GENOMIC DNA]</scope>
</reference>
<proteinExistence type="predicted"/>
<dbReference type="Proteomes" id="UP000464404">
    <property type="component" value="Segment"/>
</dbReference>
<dbReference type="GeneID" id="60321395"/>
<dbReference type="EMBL" id="MN813693">
    <property type="protein sequence ID" value="QHB37776.1"/>
    <property type="molecule type" value="Genomic_DNA"/>
</dbReference>
<accession>A0A6B9L7N9</accession>
<gene>
    <name evidence="1" type="primary">35</name>
    <name evidence="1" type="ORF">PBI_IMVUBU_35</name>
</gene>
<evidence type="ECO:0000313" key="2">
    <source>
        <dbReference type="Proteomes" id="UP000464404"/>
    </source>
</evidence>
<dbReference type="RefSeq" id="YP_009949985.1">
    <property type="nucleotide sequence ID" value="NC_051586.1"/>
</dbReference>
<name>A0A6B9L7N9_9CAUD</name>
<organism evidence="1 2">
    <name type="scientific">Mycobacterium phage Imvubu</name>
    <dbReference type="NCBI Taxonomy" id="2686233"/>
    <lineage>
        <taxon>Viruses</taxon>
        <taxon>Duplodnaviria</taxon>
        <taxon>Heunggongvirae</taxon>
        <taxon>Uroviricota</taxon>
        <taxon>Caudoviricetes</taxon>
        <taxon>Bclasvirinae</taxon>
        <taxon>Imvubuvirus</taxon>
        <taxon>Imvubuvirus imvubu</taxon>
    </lineage>
</organism>
<evidence type="ECO:0000313" key="1">
    <source>
        <dbReference type="EMBL" id="QHB37776.1"/>
    </source>
</evidence>
<sequence length="376" mass="39490">MPVYRGTGPLVKQVYRGDTPVRQIYRGNTLVWQRSVVSDGFDWDGWLDNWINELCSGEDLGDLISDGLGGIVDGIGNVVGQTVSFVEGGANGVGTLVARTGTTLVDAYCGAWGGTSPPDGLIGLVNGIPIIGGFLADWLEGDLDITSIIGKLPVVGNIAKQIGLIPDDLGNLLDPINYVIDEAGNVLGTITCGKYKNIGGGALEGICYVIGVVNHAARMMVPDGLLNLDRQVGRMRHPNLLPSDDGWLEVQVAEAGSPGMATQVYRRYANDGSGARGVGIHMVDNMAGIVRRVGGVETVVAPNLGGFGPSSRLRLEQLGNVHTLLRDGNPIGSWPDNTGTAASGANNRSVAMVMNGAKELWGARRFSPSLNYLEAG</sequence>
<keyword evidence="2" id="KW-1185">Reference proteome</keyword>
<dbReference type="KEGG" id="vg:60321395"/>